<reference evidence="4" key="1">
    <citation type="submission" date="2021-02" db="EMBL/GenBank/DDBJ databases">
        <title>Natrosporangium hydrolyticum gen. nov., sp. nov, a haloalkaliphilic actinobacterium from a soda solonchak soil.</title>
        <authorList>
            <person name="Sorokin D.Y."/>
            <person name="Khijniak T.V."/>
            <person name="Zakharycheva A.P."/>
            <person name="Boueva O.V."/>
            <person name="Ariskina E.V."/>
            <person name="Hahnke R.L."/>
            <person name="Bunk B."/>
            <person name="Sproer C."/>
            <person name="Schumann P."/>
            <person name="Evtushenko L.I."/>
            <person name="Kublanov I.V."/>
        </authorList>
    </citation>
    <scope>NUCLEOTIDE SEQUENCE</scope>
    <source>
        <strain evidence="4">DSM 106523</strain>
    </source>
</reference>
<gene>
    <name evidence="4" type="ORF">JQS43_22680</name>
</gene>
<evidence type="ECO:0000313" key="5">
    <source>
        <dbReference type="Proteomes" id="UP000662857"/>
    </source>
</evidence>
<comment type="similarity">
    <text evidence="1">Belongs to the bacterial solute-binding protein 8 family.</text>
</comment>
<keyword evidence="5" id="KW-1185">Reference proteome</keyword>
<sequence>MLGAAGCAAADPADAADDCGPTTATVGSDDITPVSPPPTPALPVTVTSADGAEVTVTDASRILPVNLYGSIAEIVFSLGLGDRVVGRDTATTFPAAAELPLVTPGGHDLAAEGVLALDPTVVLADASIGPPEVLDQLRRSGIPVVLIDDEQTLPAVTLHIREIAAALGVVEAGEELVTRVEQEIDEARATAPTGADPLRVAFLYLRGTAGVYLLAGEDSGADAMIEAIGAEDAGSAIGISGFRPLTSEGLINAGPEVILVMSEGLDSVGGIEGLLELPGVAQTPAGEQQRIVDMADGVLLSFGARTGEAVAALAEAVHGTC</sequence>
<accession>A0A895YNH4</accession>
<evidence type="ECO:0000259" key="3">
    <source>
        <dbReference type="PROSITE" id="PS50983"/>
    </source>
</evidence>
<dbReference type="AlphaFoldDB" id="A0A895YNH4"/>
<organism evidence="4 5">
    <name type="scientific">Natronosporangium hydrolyticum</name>
    <dbReference type="NCBI Taxonomy" id="2811111"/>
    <lineage>
        <taxon>Bacteria</taxon>
        <taxon>Bacillati</taxon>
        <taxon>Actinomycetota</taxon>
        <taxon>Actinomycetes</taxon>
        <taxon>Micromonosporales</taxon>
        <taxon>Micromonosporaceae</taxon>
        <taxon>Natronosporangium</taxon>
    </lineage>
</organism>
<evidence type="ECO:0000256" key="1">
    <source>
        <dbReference type="ARBA" id="ARBA00008814"/>
    </source>
</evidence>
<proteinExistence type="inferred from homology"/>
<dbReference type="Gene3D" id="3.40.50.1980">
    <property type="entry name" value="Nitrogenase molybdenum iron protein domain"/>
    <property type="match status" value="2"/>
</dbReference>
<dbReference type="PROSITE" id="PS50983">
    <property type="entry name" value="FE_B12_PBP"/>
    <property type="match status" value="1"/>
</dbReference>
<dbReference type="PANTHER" id="PTHR30535">
    <property type="entry name" value="VITAMIN B12-BINDING PROTEIN"/>
    <property type="match status" value="1"/>
</dbReference>
<dbReference type="EMBL" id="CP070499">
    <property type="protein sequence ID" value="QSB17512.1"/>
    <property type="molecule type" value="Genomic_DNA"/>
</dbReference>
<dbReference type="PANTHER" id="PTHR30535:SF4">
    <property type="entry name" value="HEMIN-BINDING PERIPLASMIC PROTEIN HMUT"/>
    <property type="match status" value="1"/>
</dbReference>
<dbReference type="Pfam" id="PF01497">
    <property type="entry name" value="Peripla_BP_2"/>
    <property type="match status" value="1"/>
</dbReference>
<dbReference type="Proteomes" id="UP000662857">
    <property type="component" value="Chromosome"/>
</dbReference>
<dbReference type="InterPro" id="IPR050902">
    <property type="entry name" value="ABC_Transporter_SBP"/>
</dbReference>
<protein>
    <submittedName>
        <fullName evidence="4">ABC transporter substrate-binding protein</fullName>
    </submittedName>
</protein>
<feature type="compositionally biased region" description="Low complexity" evidence="2">
    <location>
        <begin position="11"/>
        <end position="25"/>
    </location>
</feature>
<dbReference type="InterPro" id="IPR002491">
    <property type="entry name" value="ABC_transptr_periplasmic_BD"/>
</dbReference>
<feature type="region of interest" description="Disordered" evidence="2">
    <location>
        <begin position="11"/>
        <end position="40"/>
    </location>
</feature>
<feature type="domain" description="Fe/B12 periplasmic-binding" evidence="3">
    <location>
        <begin position="63"/>
        <end position="321"/>
    </location>
</feature>
<dbReference type="SUPFAM" id="SSF53807">
    <property type="entry name" value="Helical backbone' metal receptor"/>
    <property type="match status" value="1"/>
</dbReference>
<dbReference type="KEGG" id="nhy:JQS43_22680"/>
<evidence type="ECO:0000313" key="4">
    <source>
        <dbReference type="EMBL" id="QSB17512.1"/>
    </source>
</evidence>
<name>A0A895YNH4_9ACTN</name>
<evidence type="ECO:0000256" key="2">
    <source>
        <dbReference type="SAM" id="MobiDB-lite"/>
    </source>
</evidence>